<protein>
    <recommendedName>
        <fullName evidence="3">histidine kinase</fullName>
        <ecNumber evidence="3">2.7.13.3</ecNumber>
    </recommendedName>
</protein>
<dbReference type="SMART" id="SM00304">
    <property type="entry name" value="HAMP"/>
    <property type="match status" value="1"/>
</dbReference>
<comment type="caution">
    <text evidence="14">The sequence shown here is derived from an EMBL/GenBank/DDBJ whole genome shotgun (WGS) entry which is preliminary data.</text>
</comment>
<evidence type="ECO:0000313" key="14">
    <source>
        <dbReference type="EMBL" id="PWF21471.1"/>
    </source>
</evidence>
<dbReference type="Pfam" id="PF00672">
    <property type="entry name" value="HAMP"/>
    <property type="match status" value="1"/>
</dbReference>
<keyword evidence="8 11" id="KW-1133">Transmembrane helix</keyword>
<dbReference type="PANTHER" id="PTHR45436:SF8">
    <property type="entry name" value="HISTIDINE KINASE"/>
    <property type="match status" value="1"/>
</dbReference>
<dbReference type="InterPro" id="IPR005467">
    <property type="entry name" value="His_kinase_dom"/>
</dbReference>
<evidence type="ECO:0000256" key="5">
    <source>
        <dbReference type="ARBA" id="ARBA00022679"/>
    </source>
</evidence>
<keyword evidence="4" id="KW-0597">Phosphoprotein</keyword>
<feature type="domain" description="HAMP" evidence="13">
    <location>
        <begin position="198"/>
        <end position="251"/>
    </location>
</feature>
<evidence type="ECO:0000256" key="6">
    <source>
        <dbReference type="ARBA" id="ARBA00022692"/>
    </source>
</evidence>
<dbReference type="EMBL" id="QETA01000007">
    <property type="protein sequence ID" value="PWF21471.1"/>
    <property type="molecule type" value="Genomic_DNA"/>
</dbReference>
<dbReference type="CDD" id="cd00075">
    <property type="entry name" value="HATPase"/>
    <property type="match status" value="1"/>
</dbReference>
<evidence type="ECO:0000259" key="13">
    <source>
        <dbReference type="PROSITE" id="PS50885"/>
    </source>
</evidence>
<dbReference type="InterPro" id="IPR003661">
    <property type="entry name" value="HisK_dim/P_dom"/>
</dbReference>
<dbReference type="PANTHER" id="PTHR45436">
    <property type="entry name" value="SENSOR HISTIDINE KINASE YKOH"/>
    <property type="match status" value="1"/>
</dbReference>
<dbReference type="InterPro" id="IPR003594">
    <property type="entry name" value="HATPase_dom"/>
</dbReference>
<dbReference type="Pfam" id="PF02518">
    <property type="entry name" value="HATPase_c"/>
    <property type="match status" value="1"/>
</dbReference>
<sequence>MSSDEVAVGPARTFAQTIRSLCETSYFRQASSIAFIFLLVTLMTTIWSRSLIENVLYNHVREMVLSDIRAQHALGMDSAAQVRSALYTRDYLEYRTERKVLLLGPYQRVEYGDPALLSVIGCLDMGCHGWRHVEWTDADGNHAELLGLVVPLADGSVYFSSYDIQPMMERVGILPLTAGASLFIVLLFSTGISVAFGADSLKRVDTIRSVLRRYVAGDSAVRTPVGQRRDEIDRLGENINQALARINRMMEEVKSASSHIAHELGTPLTRLQNRLSSAAELTGDVAVQQEIALAAEEAERIQKLSRAILRIGEIESGRCLRQFEYLDAGGVLTELADYYRPLAELRGNMLTVTVPPGSKVYGDRALLMQAMSNLLDNALKYAAPGTPVTMFVRTIGDQIELGVADRGPGIPADQRESTLLRFSRLRQTSSVPGYGLGLALVQAIAKLHGGELAFDDNEYAGAGKTPGAGDVGIQVLLRLKRHHVLQGRAETAQV</sequence>
<feature type="domain" description="Histidine kinase" evidence="12">
    <location>
        <begin position="259"/>
        <end position="462"/>
    </location>
</feature>
<keyword evidence="15" id="KW-1185">Reference proteome</keyword>
<evidence type="ECO:0000256" key="4">
    <source>
        <dbReference type="ARBA" id="ARBA00022553"/>
    </source>
</evidence>
<dbReference type="InterPro" id="IPR004358">
    <property type="entry name" value="Sig_transdc_His_kin-like_C"/>
</dbReference>
<keyword evidence="7 14" id="KW-0418">Kinase</keyword>
<feature type="transmembrane region" description="Helical" evidence="11">
    <location>
        <begin position="173"/>
        <end position="198"/>
    </location>
</feature>
<dbReference type="InterPro" id="IPR003660">
    <property type="entry name" value="HAMP_dom"/>
</dbReference>
<dbReference type="Gene3D" id="3.30.565.10">
    <property type="entry name" value="Histidine kinase-like ATPase, C-terminal domain"/>
    <property type="match status" value="1"/>
</dbReference>
<dbReference type="SMART" id="SM00387">
    <property type="entry name" value="HATPase_c"/>
    <property type="match status" value="1"/>
</dbReference>
<proteinExistence type="predicted"/>
<evidence type="ECO:0000256" key="7">
    <source>
        <dbReference type="ARBA" id="ARBA00022777"/>
    </source>
</evidence>
<evidence type="ECO:0000256" key="8">
    <source>
        <dbReference type="ARBA" id="ARBA00022989"/>
    </source>
</evidence>
<dbReference type="InterPro" id="IPR050428">
    <property type="entry name" value="TCS_sensor_his_kinase"/>
</dbReference>
<feature type="transmembrane region" description="Helical" evidence="11">
    <location>
        <begin position="33"/>
        <end position="52"/>
    </location>
</feature>
<dbReference type="SUPFAM" id="SSF55874">
    <property type="entry name" value="ATPase domain of HSP90 chaperone/DNA topoisomerase II/histidine kinase"/>
    <property type="match status" value="1"/>
</dbReference>
<evidence type="ECO:0000313" key="15">
    <source>
        <dbReference type="Proteomes" id="UP000245212"/>
    </source>
</evidence>
<gene>
    <name evidence="14" type="ORF">DD235_14460</name>
</gene>
<evidence type="ECO:0000256" key="3">
    <source>
        <dbReference type="ARBA" id="ARBA00012438"/>
    </source>
</evidence>
<dbReference type="AlphaFoldDB" id="A0A2V1JU01"/>
<dbReference type="PROSITE" id="PS50885">
    <property type="entry name" value="HAMP"/>
    <property type="match status" value="1"/>
</dbReference>
<name>A0A2V1JU01_9BURK</name>
<dbReference type="GO" id="GO:0005886">
    <property type="term" value="C:plasma membrane"/>
    <property type="evidence" value="ECO:0007669"/>
    <property type="project" value="TreeGrafter"/>
</dbReference>
<keyword evidence="10 11" id="KW-0472">Membrane</keyword>
<evidence type="ECO:0000256" key="1">
    <source>
        <dbReference type="ARBA" id="ARBA00000085"/>
    </source>
</evidence>
<dbReference type="PRINTS" id="PR00344">
    <property type="entry name" value="BCTRLSENSOR"/>
</dbReference>
<dbReference type="GO" id="GO:0000155">
    <property type="term" value="F:phosphorelay sensor kinase activity"/>
    <property type="evidence" value="ECO:0007669"/>
    <property type="project" value="InterPro"/>
</dbReference>
<evidence type="ECO:0000256" key="9">
    <source>
        <dbReference type="ARBA" id="ARBA00023012"/>
    </source>
</evidence>
<comment type="subcellular location">
    <subcellularLocation>
        <location evidence="2">Membrane</location>
    </subcellularLocation>
</comment>
<dbReference type="Proteomes" id="UP000245212">
    <property type="component" value="Unassembled WGS sequence"/>
</dbReference>
<dbReference type="SMART" id="SM00388">
    <property type="entry name" value="HisKA"/>
    <property type="match status" value="1"/>
</dbReference>
<keyword evidence="9" id="KW-0902">Two-component regulatory system</keyword>
<dbReference type="InterPro" id="IPR036890">
    <property type="entry name" value="HATPase_C_sf"/>
</dbReference>
<dbReference type="PROSITE" id="PS50109">
    <property type="entry name" value="HIS_KIN"/>
    <property type="match status" value="1"/>
</dbReference>
<keyword evidence="5" id="KW-0808">Transferase</keyword>
<organism evidence="14 15">
    <name type="scientific">Corticimicrobacter populi</name>
    <dbReference type="NCBI Taxonomy" id="2175229"/>
    <lineage>
        <taxon>Bacteria</taxon>
        <taxon>Pseudomonadati</taxon>
        <taxon>Pseudomonadota</taxon>
        <taxon>Betaproteobacteria</taxon>
        <taxon>Burkholderiales</taxon>
        <taxon>Alcaligenaceae</taxon>
        <taxon>Corticimicrobacter</taxon>
    </lineage>
</organism>
<dbReference type="CDD" id="cd06225">
    <property type="entry name" value="HAMP"/>
    <property type="match status" value="1"/>
</dbReference>
<dbReference type="RefSeq" id="WP_109062815.1">
    <property type="nucleotide sequence ID" value="NZ_QETA01000007.1"/>
</dbReference>
<evidence type="ECO:0000256" key="2">
    <source>
        <dbReference type="ARBA" id="ARBA00004370"/>
    </source>
</evidence>
<evidence type="ECO:0000256" key="11">
    <source>
        <dbReference type="SAM" id="Phobius"/>
    </source>
</evidence>
<dbReference type="Gene3D" id="1.10.287.130">
    <property type="match status" value="1"/>
</dbReference>
<dbReference type="EC" id="2.7.13.3" evidence="3"/>
<reference evidence="15" key="1">
    <citation type="submission" date="2018-05" db="EMBL/GenBank/DDBJ databases">
        <authorList>
            <person name="Li Y."/>
        </authorList>
    </citation>
    <scope>NUCLEOTIDE SEQUENCE [LARGE SCALE GENOMIC DNA]</scope>
    <source>
        <strain evidence="15">3d-2-2</strain>
    </source>
</reference>
<evidence type="ECO:0000256" key="10">
    <source>
        <dbReference type="ARBA" id="ARBA00023136"/>
    </source>
</evidence>
<accession>A0A2V1JU01</accession>
<comment type="catalytic activity">
    <reaction evidence="1">
        <text>ATP + protein L-histidine = ADP + protein N-phospho-L-histidine.</text>
        <dbReference type="EC" id="2.7.13.3"/>
    </reaction>
</comment>
<dbReference type="InterPro" id="IPR036097">
    <property type="entry name" value="HisK_dim/P_sf"/>
</dbReference>
<dbReference type="SUPFAM" id="SSF47384">
    <property type="entry name" value="Homodimeric domain of signal transducing histidine kinase"/>
    <property type="match status" value="1"/>
</dbReference>
<evidence type="ECO:0000259" key="12">
    <source>
        <dbReference type="PROSITE" id="PS50109"/>
    </source>
</evidence>
<keyword evidence="6 11" id="KW-0812">Transmembrane</keyword>